<evidence type="ECO:0000313" key="4">
    <source>
        <dbReference type="Proteomes" id="UP000190626"/>
    </source>
</evidence>
<dbReference type="InterPro" id="IPR055259">
    <property type="entry name" value="YkvP/CgeB_Glyco_trans-like"/>
</dbReference>
<feature type="domain" description="Spore protein YkvP/CgeB glycosyl transferase-like" evidence="2">
    <location>
        <begin position="214"/>
        <end position="360"/>
    </location>
</feature>
<dbReference type="STRING" id="1469647.BC351_09535"/>
<protein>
    <submittedName>
        <fullName evidence="3">Spore maturation protein</fullName>
    </submittedName>
</protein>
<dbReference type="Proteomes" id="UP000190626">
    <property type="component" value="Unassembled WGS sequence"/>
</dbReference>
<gene>
    <name evidence="3" type="ORF">BC351_09535</name>
</gene>
<dbReference type="SUPFAM" id="SSF53756">
    <property type="entry name" value="UDP-Glycosyltransferase/glycogen phosphorylase"/>
    <property type="match status" value="1"/>
</dbReference>
<keyword evidence="4" id="KW-1185">Reference proteome</keyword>
<accession>A0A1V4HBD4</accession>
<dbReference type="Pfam" id="PF12996">
    <property type="entry name" value="DUF3880"/>
    <property type="match status" value="1"/>
</dbReference>
<proteinExistence type="predicted"/>
<dbReference type="AlphaFoldDB" id="A0A1V4HBD4"/>
<dbReference type="RefSeq" id="WP_079419292.1">
    <property type="nucleotide sequence ID" value="NZ_MBTG01000045.1"/>
</dbReference>
<dbReference type="InterPro" id="IPR024542">
    <property type="entry name" value="YkvP_N"/>
</dbReference>
<feature type="domain" description="Spore protein YkvP N-terminal" evidence="1">
    <location>
        <begin position="123"/>
        <end position="195"/>
    </location>
</feature>
<dbReference type="EMBL" id="MBTG01000045">
    <property type="protein sequence ID" value="OPH48683.1"/>
    <property type="molecule type" value="Genomic_DNA"/>
</dbReference>
<sequence length="364" mass="41834">MNKRVAVSLAEGKKRGFRTGLEHGRRMGRCQSVLATLPPSTLPLREARVLFIVQGFDAIDQGIIQGLQETVREVFTATAPDMLRLAQELQPNLVLVMNGLHVFPPDHPSHVDQVREMGIRTAIWFADDPYFTDQTASLAPHYDYVFTHEMSCVAFYREMGCQQVHYLPLAVNTRVFRPLQADPAYRSDVCFIGNGFPNRIDLFNKLTPFLVNKKVLIAGALWEQLSQFERLKQSIKLQWVPIEESVKYYSGAKIVINVHRLTYDETYNKNSRNLPGHSINPRTYEIAACGTLQITDHRHDLHDFYTPGQDIETFMNAEDLIQKMSFYLGHEEERQRIAVKGLRRTIRDHTFANRLVKLMDLVFA</sequence>
<evidence type="ECO:0000259" key="1">
    <source>
        <dbReference type="Pfam" id="PF12996"/>
    </source>
</evidence>
<evidence type="ECO:0000259" key="2">
    <source>
        <dbReference type="Pfam" id="PF13524"/>
    </source>
</evidence>
<reference evidence="4" key="1">
    <citation type="submission" date="2016-07" db="EMBL/GenBank/DDBJ databases">
        <authorList>
            <person name="Florea S."/>
            <person name="Webb J.S."/>
            <person name="Jaromczyk J."/>
            <person name="Schardl C.L."/>
        </authorList>
    </citation>
    <scope>NUCLEOTIDE SEQUENCE [LARGE SCALE GENOMIC DNA]</scope>
    <source>
        <strain evidence="4">CY1</strain>
    </source>
</reference>
<organism evidence="3 4">
    <name type="scientific">Paenibacillus ferrarius</name>
    <dbReference type="NCBI Taxonomy" id="1469647"/>
    <lineage>
        <taxon>Bacteria</taxon>
        <taxon>Bacillati</taxon>
        <taxon>Bacillota</taxon>
        <taxon>Bacilli</taxon>
        <taxon>Bacillales</taxon>
        <taxon>Paenibacillaceae</taxon>
        <taxon>Paenibacillus</taxon>
    </lineage>
</organism>
<dbReference type="Pfam" id="PF13524">
    <property type="entry name" value="Glyco_trans_1_2"/>
    <property type="match status" value="1"/>
</dbReference>
<comment type="caution">
    <text evidence="3">The sequence shown here is derived from an EMBL/GenBank/DDBJ whole genome shotgun (WGS) entry which is preliminary data.</text>
</comment>
<name>A0A1V4HBD4_9BACL</name>
<dbReference type="OrthoDB" id="110463at2"/>
<evidence type="ECO:0000313" key="3">
    <source>
        <dbReference type="EMBL" id="OPH48683.1"/>
    </source>
</evidence>